<accession>A0A5C3PXN4</accession>
<feature type="compositionally biased region" description="Polar residues" evidence="1">
    <location>
        <begin position="170"/>
        <end position="193"/>
    </location>
</feature>
<keyword evidence="2" id="KW-0472">Membrane</keyword>
<sequence length="193" mass="20687">MTLTSPNFPAPMLNGRAVVVLSLAAFARAQYYDPYYDGNRNTPGRVIAGIVVAISIAILFLICFALMFRRRRRGLTVLPSYAGGNLIGSNNHNPPVNQNQGPYASYPMSNQQAWGGYQAPPGPPPQGDFVPPPPYPGKPVPYDGEANSGYGHPTVPGQEAPKPGGFVVPQESQTPNSPAPAHTNTSSPWFRRS</sequence>
<feature type="compositionally biased region" description="Pro residues" evidence="1">
    <location>
        <begin position="120"/>
        <end position="139"/>
    </location>
</feature>
<dbReference type="EMBL" id="ML210995">
    <property type="protein sequence ID" value="TFK92638.1"/>
    <property type="molecule type" value="Genomic_DNA"/>
</dbReference>
<evidence type="ECO:0000313" key="4">
    <source>
        <dbReference type="Proteomes" id="UP000308197"/>
    </source>
</evidence>
<dbReference type="Proteomes" id="UP000308197">
    <property type="component" value="Unassembled WGS sequence"/>
</dbReference>
<dbReference type="CDD" id="cd12087">
    <property type="entry name" value="TM_EGFR-like"/>
    <property type="match status" value="1"/>
</dbReference>
<feature type="transmembrane region" description="Helical" evidence="2">
    <location>
        <begin position="45"/>
        <end position="68"/>
    </location>
</feature>
<dbReference type="InParanoid" id="A0A5C3PXN4"/>
<protein>
    <submittedName>
        <fullName evidence="3">Uncharacterized protein</fullName>
    </submittedName>
</protein>
<keyword evidence="2" id="KW-1133">Transmembrane helix</keyword>
<keyword evidence="4" id="KW-1185">Reference proteome</keyword>
<reference evidence="3 4" key="1">
    <citation type="journal article" date="2019" name="Nat. Ecol. Evol.">
        <title>Megaphylogeny resolves global patterns of mushroom evolution.</title>
        <authorList>
            <person name="Varga T."/>
            <person name="Krizsan K."/>
            <person name="Foldi C."/>
            <person name="Dima B."/>
            <person name="Sanchez-Garcia M."/>
            <person name="Sanchez-Ramirez S."/>
            <person name="Szollosi G.J."/>
            <person name="Szarkandi J.G."/>
            <person name="Papp V."/>
            <person name="Albert L."/>
            <person name="Andreopoulos W."/>
            <person name="Angelini C."/>
            <person name="Antonin V."/>
            <person name="Barry K.W."/>
            <person name="Bougher N.L."/>
            <person name="Buchanan P."/>
            <person name="Buyck B."/>
            <person name="Bense V."/>
            <person name="Catcheside P."/>
            <person name="Chovatia M."/>
            <person name="Cooper J."/>
            <person name="Damon W."/>
            <person name="Desjardin D."/>
            <person name="Finy P."/>
            <person name="Geml J."/>
            <person name="Haridas S."/>
            <person name="Hughes K."/>
            <person name="Justo A."/>
            <person name="Karasinski D."/>
            <person name="Kautmanova I."/>
            <person name="Kiss B."/>
            <person name="Kocsube S."/>
            <person name="Kotiranta H."/>
            <person name="LaButti K.M."/>
            <person name="Lechner B.E."/>
            <person name="Liimatainen K."/>
            <person name="Lipzen A."/>
            <person name="Lukacs Z."/>
            <person name="Mihaltcheva S."/>
            <person name="Morgado L.N."/>
            <person name="Niskanen T."/>
            <person name="Noordeloos M.E."/>
            <person name="Ohm R.A."/>
            <person name="Ortiz-Santana B."/>
            <person name="Ovrebo C."/>
            <person name="Racz N."/>
            <person name="Riley R."/>
            <person name="Savchenko A."/>
            <person name="Shiryaev A."/>
            <person name="Soop K."/>
            <person name="Spirin V."/>
            <person name="Szebenyi C."/>
            <person name="Tomsovsky M."/>
            <person name="Tulloss R.E."/>
            <person name="Uehling J."/>
            <person name="Grigoriev I.V."/>
            <person name="Vagvolgyi C."/>
            <person name="Papp T."/>
            <person name="Martin F.M."/>
            <person name="Miettinen O."/>
            <person name="Hibbett D.S."/>
            <person name="Nagy L.G."/>
        </authorList>
    </citation>
    <scope>NUCLEOTIDE SEQUENCE [LARGE SCALE GENOMIC DNA]</scope>
    <source>
        <strain evidence="3 4">HHB13444</strain>
    </source>
</reference>
<dbReference type="AlphaFoldDB" id="A0A5C3PXN4"/>
<feature type="compositionally biased region" description="Polar residues" evidence="1">
    <location>
        <begin position="87"/>
        <end position="113"/>
    </location>
</feature>
<evidence type="ECO:0000256" key="1">
    <source>
        <dbReference type="SAM" id="MobiDB-lite"/>
    </source>
</evidence>
<gene>
    <name evidence="3" type="ORF">K466DRAFT_595106</name>
</gene>
<organism evidence="3 4">
    <name type="scientific">Polyporus arcularius HHB13444</name>
    <dbReference type="NCBI Taxonomy" id="1314778"/>
    <lineage>
        <taxon>Eukaryota</taxon>
        <taxon>Fungi</taxon>
        <taxon>Dikarya</taxon>
        <taxon>Basidiomycota</taxon>
        <taxon>Agaricomycotina</taxon>
        <taxon>Agaricomycetes</taxon>
        <taxon>Polyporales</taxon>
        <taxon>Polyporaceae</taxon>
        <taxon>Polyporus</taxon>
    </lineage>
</organism>
<keyword evidence="2" id="KW-0812">Transmembrane</keyword>
<dbReference type="STRING" id="1314778.A0A5C3PXN4"/>
<name>A0A5C3PXN4_9APHY</name>
<evidence type="ECO:0000256" key="2">
    <source>
        <dbReference type="SAM" id="Phobius"/>
    </source>
</evidence>
<evidence type="ECO:0000313" key="3">
    <source>
        <dbReference type="EMBL" id="TFK92638.1"/>
    </source>
</evidence>
<proteinExistence type="predicted"/>
<feature type="region of interest" description="Disordered" evidence="1">
    <location>
        <begin position="86"/>
        <end position="193"/>
    </location>
</feature>